<evidence type="ECO:0000256" key="9">
    <source>
        <dbReference type="RuleBase" id="RU004016"/>
    </source>
</evidence>
<evidence type="ECO:0000256" key="5">
    <source>
        <dbReference type="ARBA" id="ARBA00022984"/>
    </source>
</evidence>
<evidence type="ECO:0000256" key="2">
    <source>
        <dbReference type="ARBA" id="ARBA00022729"/>
    </source>
</evidence>
<dbReference type="PRINTS" id="PR00725">
    <property type="entry name" value="DADACBPTASE1"/>
</dbReference>
<name>S4XFZ2_9CORY</name>
<feature type="active site" description="Acyl-ester intermediate" evidence="7">
    <location>
        <position position="128"/>
    </location>
</feature>
<organism evidence="13 14">
    <name type="scientific">Corynebacterium terpenotabidum Y-11</name>
    <dbReference type="NCBI Taxonomy" id="1200352"/>
    <lineage>
        <taxon>Bacteria</taxon>
        <taxon>Bacillati</taxon>
        <taxon>Actinomycetota</taxon>
        <taxon>Actinomycetes</taxon>
        <taxon>Mycobacteriales</taxon>
        <taxon>Corynebacteriaceae</taxon>
        <taxon>Corynebacterium</taxon>
    </lineage>
</organism>
<evidence type="ECO:0000256" key="8">
    <source>
        <dbReference type="PIRSR" id="PIRSR618044-2"/>
    </source>
</evidence>
<evidence type="ECO:0000256" key="7">
    <source>
        <dbReference type="PIRSR" id="PIRSR618044-1"/>
    </source>
</evidence>
<feature type="domain" description="Peptidase S11 D-alanyl-D-alanine carboxypeptidase A N-terminal" evidence="12">
    <location>
        <begin position="99"/>
        <end position="318"/>
    </location>
</feature>
<reference evidence="13 14" key="1">
    <citation type="submission" date="2012-06" db="EMBL/GenBank/DDBJ databases">
        <title>Complete genome sequence of Corynebacterium terpenotabidum Y-11 (=DSM 44721).</title>
        <authorList>
            <person name="Ruckert C."/>
            <person name="Albersmeier A."/>
            <person name="Al-Dilaimi A."/>
            <person name="Szczepanowski R."/>
            <person name="Kalinowski J."/>
        </authorList>
    </citation>
    <scope>NUCLEOTIDE SEQUENCE [LARGE SCALE GENOMIC DNA]</scope>
    <source>
        <strain evidence="13 14">Y-11</strain>
    </source>
</reference>
<dbReference type="Proteomes" id="UP000014809">
    <property type="component" value="Chromosome"/>
</dbReference>
<dbReference type="InterPro" id="IPR012338">
    <property type="entry name" value="Beta-lactam/transpept-like"/>
</dbReference>
<keyword evidence="11" id="KW-0812">Transmembrane</keyword>
<dbReference type="InterPro" id="IPR018044">
    <property type="entry name" value="Peptidase_S11"/>
</dbReference>
<keyword evidence="5" id="KW-0573">Peptidoglycan synthesis</keyword>
<dbReference type="HOGENOM" id="CLU_027070_3_0_11"/>
<dbReference type="GO" id="GO:0008360">
    <property type="term" value="P:regulation of cell shape"/>
    <property type="evidence" value="ECO:0007669"/>
    <property type="project" value="UniProtKB-KW"/>
</dbReference>
<dbReference type="InterPro" id="IPR001967">
    <property type="entry name" value="Peptidase_S11_N"/>
</dbReference>
<feature type="active site" evidence="7">
    <location>
        <position position="183"/>
    </location>
</feature>
<keyword evidence="11" id="KW-1133">Transmembrane helix</keyword>
<feature type="binding site" evidence="8">
    <location>
        <position position="289"/>
    </location>
    <ligand>
        <name>substrate</name>
    </ligand>
</feature>
<evidence type="ECO:0000256" key="1">
    <source>
        <dbReference type="ARBA" id="ARBA00007164"/>
    </source>
</evidence>
<evidence type="ECO:0000313" key="13">
    <source>
        <dbReference type="EMBL" id="AGP31451.1"/>
    </source>
</evidence>
<dbReference type="GO" id="GO:0071555">
    <property type="term" value="P:cell wall organization"/>
    <property type="evidence" value="ECO:0007669"/>
    <property type="project" value="UniProtKB-KW"/>
</dbReference>
<evidence type="ECO:0000256" key="3">
    <source>
        <dbReference type="ARBA" id="ARBA00022801"/>
    </source>
</evidence>
<evidence type="ECO:0000256" key="10">
    <source>
        <dbReference type="SAM" id="MobiDB-lite"/>
    </source>
</evidence>
<comment type="similarity">
    <text evidence="1 9">Belongs to the peptidase S11 family.</text>
</comment>
<keyword evidence="11" id="KW-0472">Membrane</keyword>
<dbReference type="STRING" id="1200352.A606_09050"/>
<accession>S4XFZ2</accession>
<evidence type="ECO:0000259" key="12">
    <source>
        <dbReference type="Pfam" id="PF00768"/>
    </source>
</evidence>
<dbReference type="GO" id="GO:0009252">
    <property type="term" value="P:peptidoglycan biosynthetic process"/>
    <property type="evidence" value="ECO:0007669"/>
    <property type="project" value="UniProtKB-KW"/>
</dbReference>
<feature type="active site" description="Proton acceptor" evidence="7">
    <location>
        <position position="131"/>
    </location>
</feature>
<keyword evidence="13" id="KW-0645">Protease</keyword>
<keyword evidence="2" id="KW-0732">Signal</keyword>
<keyword evidence="6" id="KW-0961">Cell wall biogenesis/degradation</keyword>
<dbReference type="PANTHER" id="PTHR21581">
    <property type="entry name" value="D-ALANYL-D-ALANINE CARBOXYPEPTIDASE"/>
    <property type="match status" value="1"/>
</dbReference>
<evidence type="ECO:0000256" key="11">
    <source>
        <dbReference type="SAM" id="Phobius"/>
    </source>
</evidence>
<keyword evidence="14" id="KW-1185">Reference proteome</keyword>
<proteinExistence type="inferred from homology"/>
<dbReference type="GO" id="GO:0006508">
    <property type="term" value="P:proteolysis"/>
    <property type="evidence" value="ECO:0007669"/>
    <property type="project" value="InterPro"/>
</dbReference>
<feature type="region of interest" description="Disordered" evidence="10">
    <location>
        <begin position="346"/>
        <end position="375"/>
    </location>
</feature>
<dbReference type="EMBL" id="CP003696">
    <property type="protein sequence ID" value="AGP31451.1"/>
    <property type="molecule type" value="Genomic_DNA"/>
</dbReference>
<keyword evidence="3" id="KW-0378">Hydrolase</keyword>
<protein>
    <submittedName>
        <fullName evidence="13">D-alanyl-D-alanine carboxypeptidase</fullName>
    </submittedName>
</protein>
<gene>
    <name evidence="13" type="ORF">A606_09050</name>
</gene>
<dbReference type="AlphaFoldDB" id="S4XFZ2"/>
<dbReference type="Gene3D" id="3.40.710.10">
    <property type="entry name" value="DD-peptidase/beta-lactamase superfamily"/>
    <property type="match status" value="1"/>
</dbReference>
<dbReference type="eggNOG" id="COG1686">
    <property type="taxonomic scope" value="Bacteria"/>
</dbReference>
<evidence type="ECO:0000256" key="4">
    <source>
        <dbReference type="ARBA" id="ARBA00022960"/>
    </source>
</evidence>
<dbReference type="Pfam" id="PF00768">
    <property type="entry name" value="Peptidase_S11"/>
    <property type="match status" value="1"/>
</dbReference>
<sequence length="404" mass="41667">MLLISAAPAAAQDTGLNGMSRDQWLPTTVASDAPLPDDATLDTDDCRYDAELPSAFDADALRTSETAAVITVERPGPGGEGMDTCGTVAADGVDLPERLSLGSYVLYDVDSGEVLAAKDPYGLYRPASVIKILLVMIALDDLDMDELVPVTAEMANVDGSKVGVGPDGKYTARQLLQGLVMNSGNDAALALAGALGGTDTTVDRMQELANSLGAVATTVTTVNGLDTPDVQTTAYDLAQIYRAAFQREDVRTLLSTETATFPGYGEYPEFQIASDNGMLYDYPGALGGKTGFTDNARHTFAAAAQRDGRTLGVVMLNSTIAAGRLWSQAESVLDAGFDATSDTSVGTLTGGSTGEDAGPDAASAASAAPTESSLSSSTTPLVIAGLGVVTVLLAGAWRLSRRRS</sequence>
<dbReference type="PANTHER" id="PTHR21581:SF33">
    <property type="entry name" value="D-ALANYL-D-ALANINE CARBOXYPEPTIDASE DACB"/>
    <property type="match status" value="1"/>
</dbReference>
<keyword evidence="13" id="KW-0121">Carboxypeptidase</keyword>
<dbReference type="PATRIC" id="fig|1200352.3.peg.1840"/>
<dbReference type="KEGG" id="cter:A606_09050"/>
<dbReference type="GO" id="GO:0009002">
    <property type="term" value="F:serine-type D-Ala-D-Ala carboxypeptidase activity"/>
    <property type="evidence" value="ECO:0007669"/>
    <property type="project" value="InterPro"/>
</dbReference>
<feature type="transmembrane region" description="Helical" evidence="11">
    <location>
        <begin position="381"/>
        <end position="399"/>
    </location>
</feature>
<dbReference type="SUPFAM" id="SSF56601">
    <property type="entry name" value="beta-lactamase/transpeptidase-like"/>
    <property type="match status" value="1"/>
</dbReference>
<evidence type="ECO:0000313" key="14">
    <source>
        <dbReference type="Proteomes" id="UP000014809"/>
    </source>
</evidence>
<feature type="compositionally biased region" description="Low complexity" evidence="10">
    <location>
        <begin position="354"/>
        <end position="375"/>
    </location>
</feature>
<keyword evidence="4" id="KW-0133">Cell shape</keyword>
<evidence type="ECO:0000256" key="6">
    <source>
        <dbReference type="ARBA" id="ARBA00023316"/>
    </source>
</evidence>